<evidence type="ECO:0000256" key="7">
    <source>
        <dbReference type="ARBA" id="ARBA00023136"/>
    </source>
</evidence>
<accession>A0A3G9IHP1</accession>
<dbReference type="SUPFAM" id="SSF103481">
    <property type="entry name" value="Multidrug resistance efflux transporter EmrE"/>
    <property type="match status" value="2"/>
</dbReference>
<name>A0A3G9IHP1_9ACTN</name>
<dbReference type="PANTHER" id="PTHR22911">
    <property type="entry name" value="ACYL-MALONYL CONDENSING ENZYME-RELATED"/>
    <property type="match status" value="1"/>
</dbReference>
<evidence type="ECO:0000313" key="10">
    <source>
        <dbReference type="EMBL" id="BBH17866.1"/>
    </source>
</evidence>
<evidence type="ECO:0000256" key="8">
    <source>
        <dbReference type="SAM" id="Phobius"/>
    </source>
</evidence>
<evidence type="ECO:0000256" key="1">
    <source>
        <dbReference type="ARBA" id="ARBA00004651"/>
    </source>
</evidence>
<feature type="transmembrane region" description="Helical" evidence="8">
    <location>
        <begin position="148"/>
        <end position="164"/>
    </location>
</feature>
<feature type="transmembrane region" description="Helical" evidence="8">
    <location>
        <begin position="234"/>
        <end position="255"/>
    </location>
</feature>
<dbReference type="InterPro" id="IPR000620">
    <property type="entry name" value="EamA_dom"/>
</dbReference>
<dbReference type="InterPro" id="IPR037185">
    <property type="entry name" value="EmrE-like"/>
</dbReference>
<dbReference type="PANTHER" id="PTHR22911:SF137">
    <property type="entry name" value="SOLUTE CARRIER FAMILY 35 MEMBER G2-RELATED"/>
    <property type="match status" value="1"/>
</dbReference>
<feature type="transmembrane region" description="Helical" evidence="8">
    <location>
        <begin position="176"/>
        <end position="195"/>
    </location>
</feature>
<evidence type="ECO:0000256" key="3">
    <source>
        <dbReference type="ARBA" id="ARBA00022448"/>
    </source>
</evidence>
<gene>
    <name evidence="10" type="ORF">Back2_21530</name>
</gene>
<keyword evidence="11" id="KW-1185">Reference proteome</keyword>
<reference evidence="10 11" key="1">
    <citation type="submission" date="2018-11" db="EMBL/GenBank/DDBJ databases">
        <title>Complete genome sequence of Nocardioides baekrokdamisoli strain KCTC 39748.</title>
        <authorList>
            <person name="Kang S.W."/>
            <person name="Lee K.C."/>
            <person name="Kim K.K."/>
            <person name="Kim J.S."/>
            <person name="Kim D.S."/>
            <person name="Ko S.H."/>
            <person name="Yang S.H."/>
            <person name="Shin Y.K."/>
            <person name="Lee J.S."/>
        </authorList>
    </citation>
    <scope>NUCLEOTIDE SEQUENCE [LARGE SCALE GENOMIC DNA]</scope>
    <source>
        <strain evidence="10 11">KCTC 39748</strain>
    </source>
</reference>
<evidence type="ECO:0000256" key="5">
    <source>
        <dbReference type="ARBA" id="ARBA00022692"/>
    </source>
</evidence>
<feature type="domain" description="EamA" evidence="9">
    <location>
        <begin position="149"/>
        <end position="277"/>
    </location>
</feature>
<feature type="domain" description="EamA" evidence="9">
    <location>
        <begin position="5"/>
        <end position="141"/>
    </location>
</feature>
<keyword evidence="5 8" id="KW-0812">Transmembrane</keyword>
<sequence>MDTRRGIAYGVAAYVMWGLVPLFWPLLQPAGAIELLSHRFVWSLLLMVFLIVALRRVRPTLALVRNRRTALLLAVAAVTITSNWGFYIWGVNTGRVVETSLGYFINPLVSIAMGVLIFRERLRRMQWLALGVAMAAIVVLTVDYGHAPWLALVLAFSFGTYGLVKKAAGAGAFDSLTVETAYVAPLALVYLIVLGSRGHFAGNPGHMLLFAATGIVTALPLICFGAAATRVPMVTLGLLQYLAPILQFAIGVLIRHEPMSTGRWIGFSIVWVALAIFAYDAVRVARSVRGPGVLVSGPGGDLGGQFAGGERGDGDLLEDVAQG</sequence>
<feature type="transmembrane region" description="Helical" evidence="8">
    <location>
        <begin position="39"/>
        <end position="57"/>
    </location>
</feature>
<evidence type="ECO:0000256" key="4">
    <source>
        <dbReference type="ARBA" id="ARBA00022475"/>
    </source>
</evidence>
<keyword evidence="3" id="KW-0813">Transport</keyword>
<evidence type="ECO:0000256" key="6">
    <source>
        <dbReference type="ARBA" id="ARBA00022989"/>
    </source>
</evidence>
<dbReference type="RefSeq" id="WP_197715178.1">
    <property type="nucleotide sequence ID" value="NZ_AP019307.1"/>
</dbReference>
<dbReference type="GO" id="GO:0005886">
    <property type="term" value="C:plasma membrane"/>
    <property type="evidence" value="ECO:0007669"/>
    <property type="project" value="UniProtKB-SubCell"/>
</dbReference>
<feature type="transmembrane region" description="Helical" evidence="8">
    <location>
        <begin position="69"/>
        <end position="89"/>
    </location>
</feature>
<dbReference type="AlphaFoldDB" id="A0A3G9IHP1"/>
<feature type="transmembrane region" description="Helical" evidence="8">
    <location>
        <begin position="101"/>
        <end position="118"/>
    </location>
</feature>
<keyword evidence="6 8" id="KW-1133">Transmembrane helix</keyword>
<feature type="transmembrane region" description="Helical" evidence="8">
    <location>
        <begin position="125"/>
        <end position="142"/>
    </location>
</feature>
<protein>
    <submittedName>
        <fullName evidence="10">Protein RarD</fullName>
    </submittedName>
</protein>
<organism evidence="10 11">
    <name type="scientific">Nocardioides baekrokdamisoli</name>
    <dbReference type="NCBI Taxonomy" id="1804624"/>
    <lineage>
        <taxon>Bacteria</taxon>
        <taxon>Bacillati</taxon>
        <taxon>Actinomycetota</taxon>
        <taxon>Actinomycetes</taxon>
        <taxon>Propionibacteriales</taxon>
        <taxon>Nocardioidaceae</taxon>
        <taxon>Nocardioides</taxon>
    </lineage>
</organism>
<dbReference type="InterPro" id="IPR004626">
    <property type="entry name" value="RarD"/>
</dbReference>
<dbReference type="KEGG" id="nbe:Back2_21530"/>
<dbReference type="NCBIfam" id="TIGR00688">
    <property type="entry name" value="rarD"/>
    <property type="match status" value="1"/>
</dbReference>
<dbReference type="EMBL" id="AP019307">
    <property type="protein sequence ID" value="BBH17866.1"/>
    <property type="molecule type" value="Genomic_DNA"/>
</dbReference>
<proteinExistence type="inferred from homology"/>
<comment type="subcellular location">
    <subcellularLocation>
        <location evidence="1">Cell membrane</location>
        <topology evidence="1">Multi-pass membrane protein</topology>
    </subcellularLocation>
</comment>
<evidence type="ECO:0000256" key="2">
    <source>
        <dbReference type="ARBA" id="ARBA00007362"/>
    </source>
</evidence>
<feature type="transmembrane region" description="Helical" evidence="8">
    <location>
        <begin position="261"/>
        <end position="279"/>
    </location>
</feature>
<evidence type="ECO:0000313" key="11">
    <source>
        <dbReference type="Proteomes" id="UP000271573"/>
    </source>
</evidence>
<feature type="transmembrane region" description="Helical" evidence="8">
    <location>
        <begin position="207"/>
        <end position="227"/>
    </location>
</feature>
<dbReference type="Proteomes" id="UP000271573">
    <property type="component" value="Chromosome"/>
</dbReference>
<dbReference type="Pfam" id="PF00892">
    <property type="entry name" value="EamA"/>
    <property type="match status" value="2"/>
</dbReference>
<keyword evidence="7 8" id="KW-0472">Membrane</keyword>
<keyword evidence="4" id="KW-1003">Cell membrane</keyword>
<feature type="transmembrane region" description="Helical" evidence="8">
    <location>
        <begin position="7"/>
        <end position="27"/>
    </location>
</feature>
<evidence type="ECO:0000259" key="9">
    <source>
        <dbReference type="Pfam" id="PF00892"/>
    </source>
</evidence>
<comment type="similarity">
    <text evidence="2">Belongs to the EamA transporter family.</text>
</comment>